<dbReference type="InterPro" id="IPR027417">
    <property type="entry name" value="P-loop_NTPase"/>
</dbReference>
<evidence type="ECO:0000256" key="3">
    <source>
        <dbReference type="ARBA" id="ARBA00022448"/>
    </source>
</evidence>
<evidence type="ECO:0000256" key="1">
    <source>
        <dbReference type="ARBA" id="ARBA00004417"/>
    </source>
</evidence>
<dbReference type="GO" id="GO:0005524">
    <property type="term" value="F:ATP binding"/>
    <property type="evidence" value="ECO:0007669"/>
    <property type="project" value="UniProtKB-KW"/>
</dbReference>
<organism evidence="9 10">
    <name type="scientific">Inquilinus limosus MP06</name>
    <dbReference type="NCBI Taxonomy" id="1398085"/>
    <lineage>
        <taxon>Bacteria</taxon>
        <taxon>Pseudomonadati</taxon>
        <taxon>Pseudomonadota</taxon>
        <taxon>Alphaproteobacteria</taxon>
        <taxon>Rhodospirillales</taxon>
        <taxon>Rhodospirillaceae</taxon>
        <taxon>Inquilinus</taxon>
    </lineage>
</organism>
<evidence type="ECO:0000256" key="7">
    <source>
        <dbReference type="ARBA" id="ARBA00023136"/>
    </source>
</evidence>
<comment type="caution">
    <text evidence="9">The sequence shown here is derived from an EMBL/GenBank/DDBJ whole genome shotgun (WGS) entry which is preliminary data.</text>
</comment>
<comment type="subcellular location">
    <subcellularLocation>
        <location evidence="1">Cell inner membrane</location>
        <topology evidence="1">Peripheral membrane protein</topology>
    </subcellularLocation>
</comment>
<evidence type="ECO:0000256" key="4">
    <source>
        <dbReference type="ARBA" id="ARBA00022475"/>
    </source>
</evidence>
<proteinExistence type="inferred from homology"/>
<dbReference type="Pfam" id="PF00005">
    <property type="entry name" value="ABC_tran"/>
    <property type="match status" value="1"/>
</dbReference>
<dbReference type="Proteomes" id="UP000029995">
    <property type="component" value="Unassembled WGS sequence"/>
</dbReference>
<evidence type="ECO:0000256" key="6">
    <source>
        <dbReference type="ARBA" id="ARBA00022840"/>
    </source>
</evidence>
<keyword evidence="4" id="KW-1003">Cell membrane</keyword>
<dbReference type="SUPFAM" id="SSF52540">
    <property type="entry name" value="P-loop containing nucleoside triphosphate hydrolases"/>
    <property type="match status" value="1"/>
</dbReference>
<dbReference type="GO" id="GO:0016887">
    <property type="term" value="F:ATP hydrolysis activity"/>
    <property type="evidence" value="ECO:0007669"/>
    <property type="project" value="InterPro"/>
</dbReference>
<dbReference type="PANTHER" id="PTHR43297">
    <property type="entry name" value="OLIGOPEPTIDE TRANSPORT ATP-BINDING PROTEIN APPD"/>
    <property type="match status" value="1"/>
</dbReference>
<evidence type="ECO:0000259" key="8">
    <source>
        <dbReference type="PROSITE" id="PS50893"/>
    </source>
</evidence>
<evidence type="ECO:0000313" key="10">
    <source>
        <dbReference type="Proteomes" id="UP000029995"/>
    </source>
</evidence>
<evidence type="ECO:0000256" key="5">
    <source>
        <dbReference type="ARBA" id="ARBA00022741"/>
    </source>
</evidence>
<accession>A0A0A0DCH9</accession>
<comment type="similarity">
    <text evidence="2">Belongs to the ABC transporter superfamily.</text>
</comment>
<name>A0A0A0DCH9_9PROT</name>
<dbReference type="PROSITE" id="PS00211">
    <property type="entry name" value="ABC_TRANSPORTER_1"/>
    <property type="match status" value="1"/>
</dbReference>
<reference evidence="9 10" key="1">
    <citation type="submission" date="2014-01" db="EMBL/GenBank/DDBJ databases">
        <title>Genome sequence determination for a cystic fibrosis isolate, Inquilinus limosus.</title>
        <authorList>
            <person name="Pino M."/>
            <person name="Di Conza J."/>
            <person name="Gutkind G."/>
        </authorList>
    </citation>
    <scope>NUCLEOTIDE SEQUENCE [LARGE SCALE GENOMIC DNA]</scope>
    <source>
        <strain evidence="9 10">MP06</strain>
    </source>
</reference>
<dbReference type="AlphaFoldDB" id="A0A0A0DCH9"/>
<keyword evidence="5" id="KW-0547">Nucleotide-binding</keyword>
<dbReference type="NCBIfam" id="TIGR01727">
    <property type="entry name" value="oligo_HPY"/>
    <property type="match status" value="1"/>
</dbReference>
<dbReference type="InterPro" id="IPR003439">
    <property type="entry name" value="ABC_transporter-like_ATP-bd"/>
</dbReference>
<dbReference type="InterPro" id="IPR003593">
    <property type="entry name" value="AAA+_ATPase"/>
</dbReference>
<dbReference type="GO" id="GO:0005886">
    <property type="term" value="C:plasma membrane"/>
    <property type="evidence" value="ECO:0007669"/>
    <property type="project" value="UniProtKB-SubCell"/>
</dbReference>
<keyword evidence="3" id="KW-0813">Transport</keyword>
<sequence length="325" mass="34768">MQHLVEFQDLSVQFRTEEGTARAVTGVSFGIAEGETVGVVGESGCGKSVTALSLMGLLPRPAGKVAGGRILYRGRDLLALKPEAMRGLRGNEIAMIFQEPMSALNPVLTIGEQIVEPLVEHRGMAPKPAWEEAIALLARVGIARADKIVEGYPHQLSGGMLQRVMIAIALSCGPKLLIADEPTTALDVTIQAQILELLGRLKREQGTALMLITHDLGMVAELADRVVVMYAGRVVETGPVRDILLRPKHPYTRGLLASRPVPGRRQRRLPSIPGQVPSPAHLPGWCAFADRCFAAADVCRTGIPELEPAGAPHRAACFLAQAGTI</sequence>
<dbReference type="InterPro" id="IPR050388">
    <property type="entry name" value="ABC_Ni/Peptide_Import"/>
</dbReference>
<dbReference type="Pfam" id="PF08352">
    <property type="entry name" value="oligo_HPY"/>
    <property type="match status" value="1"/>
</dbReference>
<dbReference type="SMART" id="SM00382">
    <property type="entry name" value="AAA"/>
    <property type="match status" value="1"/>
</dbReference>
<feature type="domain" description="ABC transporter" evidence="8">
    <location>
        <begin position="5"/>
        <end position="256"/>
    </location>
</feature>
<dbReference type="FunFam" id="3.40.50.300:FF:000016">
    <property type="entry name" value="Oligopeptide ABC transporter ATP-binding component"/>
    <property type="match status" value="1"/>
</dbReference>
<dbReference type="GO" id="GO:0055085">
    <property type="term" value="P:transmembrane transport"/>
    <property type="evidence" value="ECO:0007669"/>
    <property type="project" value="UniProtKB-ARBA"/>
</dbReference>
<gene>
    <name evidence="9" type="ORF">P409_03520</name>
</gene>
<dbReference type="InterPro" id="IPR017871">
    <property type="entry name" value="ABC_transporter-like_CS"/>
</dbReference>
<dbReference type="OrthoDB" id="37801at2"/>
<dbReference type="Gene3D" id="3.40.50.300">
    <property type="entry name" value="P-loop containing nucleotide triphosphate hydrolases"/>
    <property type="match status" value="1"/>
</dbReference>
<dbReference type="PANTHER" id="PTHR43297:SF2">
    <property type="entry name" value="DIPEPTIDE TRANSPORT ATP-BINDING PROTEIN DPPD"/>
    <property type="match status" value="1"/>
</dbReference>
<evidence type="ECO:0000313" key="9">
    <source>
        <dbReference type="EMBL" id="KGM35628.1"/>
    </source>
</evidence>
<protein>
    <submittedName>
        <fullName evidence="9">Peptide ABC transporter ATPase</fullName>
    </submittedName>
</protein>
<dbReference type="InterPro" id="IPR013563">
    <property type="entry name" value="Oligopep_ABC_C"/>
</dbReference>
<dbReference type="EMBL" id="JANX01000019">
    <property type="protein sequence ID" value="KGM35628.1"/>
    <property type="molecule type" value="Genomic_DNA"/>
</dbReference>
<keyword evidence="6" id="KW-0067">ATP-binding</keyword>
<dbReference type="PROSITE" id="PS50893">
    <property type="entry name" value="ABC_TRANSPORTER_2"/>
    <property type="match status" value="1"/>
</dbReference>
<dbReference type="RefSeq" id="WP_034831739.1">
    <property type="nucleotide sequence ID" value="NZ_JANX01000019.1"/>
</dbReference>
<dbReference type="GO" id="GO:0015833">
    <property type="term" value="P:peptide transport"/>
    <property type="evidence" value="ECO:0007669"/>
    <property type="project" value="InterPro"/>
</dbReference>
<dbReference type="CDD" id="cd03257">
    <property type="entry name" value="ABC_NikE_OppD_transporters"/>
    <property type="match status" value="1"/>
</dbReference>
<evidence type="ECO:0000256" key="2">
    <source>
        <dbReference type="ARBA" id="ARBA00005417"/>
    </source>
</evidence>
<keyword evidence="7" id="KW-0472">Membrane</keyword>